<sequence>MKYIKTLDGGVLKINLSLRVQEEINKLEKKGYVFIDLKLIAYSNDQTRAWIIYSD</sequence>
<dbReference type="RefSeq" id="WP_185852360.1">
    <property type="nucleotide sequence ID" value="NZ_CP093963.1"/>
</dbReference>
<gene>
    <name evidence="1" type="ORF">AMHIJAGA_00829</name>
</gene>
<proteinExistence type="predicted"/>
<reference evidence="1" key="1">
    <citation type="submission" date="2018-01" db="EMBL/GenBank/DDBJ databases">
        <authorList>
            <person name="Gaut B.S."/>
            <person name="Morton B.R."/>
            <person name="Clegg M.T."/>
            <person name="Duvall M.R."/>
        </authorList>
    </citation>
    <scope>NUCLEOTIDE SEQUENCE</scope>
    <source>
        <strain evidence="1">Lactococcus lactis</strain>
    </source>
</reference>
<name>A0A2X0PE75_9LACT</name>
<dbReference type="EMBL" id="OGTW01000020">
    <property type="protein sequence ID" value="SPB24324.1"/>
    <property type="molecule type" value="Genomic_DNA"/>
</dbReference>
<accession>A0A2X0PE75</accession>
<evidence type="ECO:0000313" key="1">
    <source>
        <dbReference type="EMBL" id="SPB24324.1"/>
    </source>
</evidence>
<reference evidence="2" key="3">
    <citation type="submission" date="2018-05" db="EMBL/GenBank/DDBJ databases">
        <authorList>
            <person name="Lanie J.A."/>
            <person name="Ng W.-L."/>
            <person name="Kazmierczak K.M."/>
            <person name="Andrzejewski T.M."/>
            <person name="Davidsen T.M."/>
            <person name="Wayne K.J."/>
            <person name="Tettelin H."/>
            <person name="Glass J.I."/>
            <person name="Rusch D."/>
            <person name="Podicherti R."/>
            <person name="Tsui H.-C.T."/>
            <person name="Winkler M.E."/>
        </authorList>
    </citation>
    <scope>NUCLEOTIDE SEQUENCE</scope>
    <source>
        <strain evidence="2">Lactococcus lactis</strain>
    </source>
</reference>
<evidence type="ECO:0000313" key="2">
    <source>
        <dbReference type="EMBL" id="SPS10896.1"/>
    </source>
</evidence>
<dbReference type="EMBL" id="OGTW02000020">
    <property type="protein sequence ID" value="SPS10896.1"/>
    <property type="molecule type" value="Genomic_DNA"/>
</dbReference>
<dbReference type="Proteomes" id="UP000279235">
    <property type="component" value="Unassembled WGS sequence"/>
</dbReference>
<evidence type="ECO:0000313" key="3">
    <source>
        <dbReference type="Proteomes" id="UP000279235"/>
    </source>
</evidence>
<protein>
    <submittedName>
        <fullName evidence="1">Uncharacterized protein</fullName>
    </submittedName>
</protein>
<dbReference type="AlphaFoldDB" id="A0A2X0PE75"/>
<organism evidence="1">
    <name type="scientific">Lactococcus lactis</name>
    <dbReference type="NCBI Taxonomy" id="1358"/>
    <lineage>
        <taxon>Bacteria</taxon>
        <taxon>Bacillati</taxon>
        <taxon>Bacillota</taxon>
        <taxon>Bacilli</taxon>
        <taxon>Lactobacillales</taxon>
        <taxon>Streptococcaceae</taxon>
        <taxon>Lactococcus</taxon>
    </lineage>
</organism>
<reference evidence="3" key="2">
    <citation type="submission" date="2018-05" db="EMBL/GenBank/DDBJ databases">
        <authorList>
            <person name="Duru I."/>
        </authorList>
    </citation>
    <scope>NUCLEOTIDE SEQUENCE [LARGE SCALE GENOMIC DNA]</scope>
</reference>